<feature type="active site" evidence="5">
    <location>
        <position position="38"/>
    </location>
</feature>
<dbReference type="EMBL" id="FOVM01000006">
    <property type="protein sequence ID" value="SFN83943.1"/>
    <property type="molecule type" value="Genomic_DNA"/>
</dbReference>
<dbReference type="InterPro" id="IPR001792">
    <property type="entry name" value="Acylphosphatase-like_dom"/>
</dbReference>
<dbReference type="PANTHER" id="PTHR47268">
    <property type="entry name" value="ACYLPHOSPHATASE"/>
    <property type="match status" value="1"/>
</dbReference>
<dbReference type="InterPro" id="IPR036046">
    <property type="entry name" value="Acylphosphatase-like_dom_sf"/>
</dbReference>
<dbReference type="Proteomes" id="UP000198867">
    <property type="component" value="Unassembled WGS sequence"/>
</dbReference>
<dbReference type="AlphaFoldDB" id="A0A1I5CAD1"/>
<proteinExistence type="inferred from homology"/>
<evidence type="ECO:0000259" key="8">
    <source>
        <dbReference type="PROSITE" id="PS51160"/>
    </source>
</evidence>
<dbReference type="RefSeq" id="WP_090711574.1">
    <property type="nucleotide sequence ID" value="NZ_FOVM01000006.1"/>
</dbReference>
<dbReference type="InterPro" id="IPR017968">
    <property type="entry name" value="Acylphosphatase_CS"/>
</dbReference>
<dbReference type="PROSITE" id="PS51160">
    <property type="entry name" value="ACYLPHOSPHATASE_3"/>
    <property type="match status" value="1"/>
</dbReference>
<accession>A0A1I5CAD1</accession>
<comment type="similarity">
    <text evidence="1 7">Belongs to the acylphosphatase family.</text>
</comment>
<evidence type="ECO:0000256" key="3">
    <source>
        <dbReference type="ARBA" id="ARBA00015991"/>
    </source>
</evidence>
<keyword evidence="5 6" id="KW-0378">Hydrolase</keyword>
<organism evidence="9 10">
    <name type="scientific">Mycetocola miduiensis</name>
    <dbReference type="NCBI Taxonomy" id="995034"/>
    <lineage>
        <taxon>Bacteria</taxon>
        <taxon>Bacillati</taxon>
        <taxon>Actinomycetota</taxon>
        <taxon>Actinomycetes</taxon>
        <taxon>Micrococcales</taxon>
        <taxon>Microbacteriaceae</taxon>
        <taxon>Mycetocola</taxon>
    </lineage>
</organism>
<dbReference type="PANTHER" id="PTHR47268:SF4">
    <property type="entry name" value="ACYLPHOSPHATASE"/>
    <property type="match status" value="1"/>
</dbReference>
<dbReference type="STRING" id="995034.SAMN05216219_2310"/>
<protein>
    <recommendedName>
        <fullName evidence="3 5">Acylphosphatase</fullName>
        <ecNumber evidence="2 5">3.6.1.7</ecNumber>
    </recommendedName>
</protein>
<dbReference type="PRINTS" id="PR00112">
    <property type="entry name" value="ACYLPHPHTASE"/>
</dbReference>
<comment type="catalytic activity">
    <reaction evidence="4 5 6">
        <text>an acyl phosphate + H2O = a carboxylate + phosphate + H(+)</text>
        <dbReference type="Rhea" id="RHEA:14965"/>
        <dbReference type="ChEBI" id="CHEBI:15377"/>
        <dbReference type="ChEBI" id="CHEBI:15378"/>
        <dbReference type="ChEBI" id="CHEBI:29067"/>
        <dbReference type="ChEBI" id="CHEBI:43474"/>
        <dbReference type="ChEBI" id="CHEBI:59918"/>
        <dbReference type="EC" id="3.6.1.7"/>
    </reaction>
</comment>
<gene>
    <name evidence="9" type="ORF">SAMN05216219_2310</name>
</gene>
<sequence>MGNIRRRVLVQGRVQGVGFRFWTRGKAEHLGVRGWVRNRADGSVEAELEGEPAAVSELVDALGRGPAGAVVSDVEVVDLPPDGEPGFHIRAGERGGMSGWFRRG</sequence>
<dbReference type="OrthoDB" id="3182027at2"/>
<evidence type="ECO:0000256" key="2">
    <source>
        <dbReference type="ARBA" id="ARBA00012150"/>
    </source>
</evidence>
<name>A0A1I5CAD1_9MICO</name>
<evidence type="ECO:0000313" key="10">
    <source>
        <dbReference type="Proteomes" id="UP000198867"/>
    </source>
</evidence>
<evidence type="ECO:0000313" key="9">
    <source>
        <dbReference type="EMBL" id="SFN83943.1"/>
    </source>
</evidence>
<dbReference type="Pfam" id="PF00708">
    <property type="entry name" value="Acylphosphatase"/>
    <property type="match status" value="1"/>
</dbReference>
<evidence type="ECO:0000256" key="5">
    <source>
        <dbReference type="PROSITE-ProRule" id="PRU00520"/>
    </source>
</evidence>
<evidence type="ECO:0000256" key="1">
    <source>
        <dbReference type="ARBA" id="ARBA00005614"/>
    </source>
</evidence>
<evidence type="ECO:0000256" key="7">
    <source>
        <dbReference type="RuleBase" id="RU004168"/>
    </source>
</evidence>
<dbReference type="Gene3D" id="3.30.70.100">
    <property type="match status" value="1"/>
</dbReference>
<dbReference type="GO" id="GO:0003998">
    <property type="term" value="F:acylphosphatase activity"/>
    <property type="evidence" value="ECO:0007669"/>
    <property type="project" value="UniProtKB-EC"/>
</dbReference>
<dbReference type="PROSITE" id="PS00150">
    <property type="entry name" value="ACYLPHOSPHATASE_1"/>
    <property type="match status" value="1"/>
</dbReference>
<evidence type="ECO:0000256" key="4">
    <source>
        <dbReference type="ARBA" id="ARBA00047645"/>
    </source>
</evidence>
<dbReference type="SUPFAM" id="SSF54975">
    <property type="entry name" value="Acylphosphatase/BLUF domain-like"/>
    <property type="match status" value="1"/>
</dbReference>
<dbReference type="EC" id="3.6.1.7" evidence="2 5"/>
<feature type="active site" evidence="5">
    <location>
        <position position="20"/>
    </location>
</feature>
<evidence type="ECO:0000256" key="6">
    <source>
        <dbReference type="RuleBase" id="RU000553"/>
    </source>
</evidence>
<dbReference type="InterPro" id="IPR020456">
    <property type="entry name" value="Acylphosphatase"/>
</dbReference>
<dbReference type="PROSITE" id="PS00151">
    <property type="entry name" value="ACYLPHOSPHATASE_2"/>
    <property type="match status" value="1"/>
</dbReference>
<keyword evidence="10" id="KW-1185">Reference proteome</keyword>
<reference evidence="10" key="1">
    <citation type="submission" date="2016-10" db="EMBL/GenBank/DDBJ databases">
        <authorList>
            <person name="Varghese N."/>
            <person name="Submissions S."/>
        </authorList>
    </citation>
    <scope>NUCLEOTIDE SEQUENCE [LARGE SCALE GENOMIC DNA]</scope>
    <source>
        <strain evidence="10">CGMCC 1.11101</strain>
    </source>
</reference>
<feature type="domain" description="Acylphosphatase-like" evidence="8">
    <location>
        <begin position="5"/>
        <end position="91"/>
    </location>
</feature>